<sequence length="65" mass="7853">MEHKHIEHYIGLRQSLTQKEWQELNSLYDYQLHEKERNLTKGLSLNESETKVFRKHAQKLMGISE</sequence>
<name>A0ABT3EAN8_STRAP</name>
<evidence type="ECO:0000313" key="2">
    <source>
        <dbReference type="Proteomes" id="UP001526076"/>
    </source>
</evidence>
<reference evidence="1 2" key="1">
    <citation type="submission" date="2022-10" db="EMBL/GenBank/DDBJ databases">
        <title>Comparative genomic study of S. anginosus.</title>
        <authorList>
            <person name="Prasad A."/>
            <person name="Ene A."/>
            <person name="Jablonska S."/>
            <person name="Du J."/>
            <person name="Wolfe A.J."/>
            <person name="Putonti C."/>
        </authorList>
    </citation>
    <scope>NUCLEOTIDE SEQUENCE [LARGE SCALE GENOMIC DNA]</scope>
    <source>
        <strain evidence="1 2">UMB9231</strain>
    </source>
</reference>
<comment type="caution">
    <text evidence="1">The sequence shown here is derived from an EMBL/GenBank/DDBJ whole genome shotgun (WGS) entry which is preliminary data.</text>
</comment>
<proteinExistence type="predicted"/>
<protein>
    <submittedName>
        <fullName evidence="1">Uncharacterized protein</fullName>
    </submittedName>
</protein>
<organism evidence="1 2">
    <name type="scientific">Streptococcus anginosus</name>
    <dbReference type="NCBI Taxonomy" id="1328"/>
    <lineage>
        <taxon>Bacteria</taxon>
        <taxon>Bacillati</taxon>
        <taxon>Bacillota</taxon>
        <taxon>Bacilli</taxon>
        <taxon>Lactobacillales</taxon>
        <taxon>Streptococcaceae</taxon>
        <taxon>Streptococcus</taxon>
        <taxon>Streptococcus anginosus group</taxon>
    </lineage>
</organism>
<keyword evidence="2" id="KW-1185">Reference proteome</keyword>
<accession>A0ABT3EAN8</accession>
<dbReference type="Proteomes" id="UP001526076">
    <property type="component" value="Unassembled WGS sequence"/>
</dbReference>
<evidence type="ECO:0000313" key="1">
    <source>
        <dbReference type="EMBL" id="MCW1042499.1"/>
    </source>
</evidence>
<gene>
    <name evidence="1" type="ORF">OJ597_08685</name>
</gene>
<dbReference type="EMBL" id="JAPAHU010000015">
    <property type="protein sequence ID" value="MCW1042499.1"/>
    <property type="molecule type" value="Genomic_DNA"/>
</dbReference>
<dbReference type="RefSeq" id="WP_150867945.1">
    <property type="nucleotide sequence ID" value="NZ_JAPAHU010000015.1"/>
</dbReference>